<dbReference type="EMBL" id="LJKE01000015">
    <property type="protein sequence ID" value="KZD71990.1"/>
    <property type="molecule type" value="Genomic_DNA"/>
</dbReference>
<evidence type="ECO:0000256" key="1">
    <source>
        <dbReference type="ARBA" id="ARBA00022475"/>
    </source>
</evidence>
<keyword evidence="1 7" id="KW-1003">Cell membrane</keyword>
<keyword evidence="5 7" id="KW-0456">Lyase</keyword>
<dbReference type="Pfam" id="PF02618">
    <property type="entry name" value="YceG"/>
    <property type="match status" value="1"/>
</dbReference>
<gene>
    <name evidence="7" type="primary">mltG</name>
    <name evidence="8" type="ORF">B4088_0451</name>
</gene>
<dbReference type="NCBIfam" id="TIGR00247">
    <property type="entry name" value="endolytic transglycosylase MltG"/>
    <property type="match status" value="1"/>
</dbReference>
<evidence type="ECO:0000256" key="2">
    <source>
        <dbReference type="ARBA" id="ARBA00022692"/>
    </source>
</evidence>
<dbReference type="GO" id="GO:0009252">
    <property type="term" value="P:peptidoglycan biosynthetic process"/>
    <property type="evidence" value="ECO:0007669"/>
    <property type="project" value="UniProtKB-UniRule"/>
</dbReference>
<dbReference type="GO" id="GO:0005886">
    <property type="term" value="C:plasma membrane"/>
    <property type="evidence" value="ECO:0007669"/>
    <property type="project" value="UniProtKB-UniRule"/>
</dbReference>
<proteinExistence type="inferred from homology"/>
<evidence type="ECO:0000256" key="5">
    <source>
        <dbReference type="ARBA" id="ARBA00023239"/>
    </source>
</evidence>
<comment type="catalytic activity">
    <reaction evidence="7">
        <text>a peptidoglycan chain = a peptidoglycan chain with N-acetyl-1,6-anhydromuramyl-[peptide] at the reducing end + a peptidoglycan chain with N-acetylglucosamine at the non-reducing end.</text>
        <dbReference type="EC" id="4.2.2.29"/>
    </reaction>
</comment>
<keyword evidence="4 7" id="KW-0472">Membrane</keyword>
<name>A0A164QPD2_BACCE</name>
<dbReference type="GO" id="GO:0071555">
    <property type="term" value="P:cell wall organization"/>
    <property type="evidence" value="ECO:0007669"/>
    <property type="project" value="UniProtKB-KW"/>
</dbReference>
<evidence type="ECO:0000256" key="3">
    <source>
        <dbReference type="ARBA" id="ARBA00022989"/>
    </source>
</evidence>
<dbReference type="GO" id="GO:0008932">
    <property type="term" value="F:lytic endotransglycosylase activity"/>
    <property type="evidence" value="ECO:0007669"/>
    <property type="project" value="UniProtKB-UniRule"/>
</dbReference>
<feature type="site" description="Important for catalytic activity" evidence="7">
    <location>
        <position position="232"/>
    </location>
</feature>
<dbReference type="Gene3D" id="3.30.1490.480">
    <property type="entry name" value="Endolytic murein transglycosylase"/>
    <property type="match status" value="2"/>
</dbReference>
<dbReference type="InterPro" id="IPR003770">
    <property type="entry name" value="MLTG-like"/>
</dbReference>
<dbReference type="Proteomes" id="UP000076482">
    <property type="component" value="Unassembled WGS sequence"/>
</dbReference>
<dbReference type="CDD" id="cd08010">
    <property type="entry name" value="MltG_like"/>
    <property type="match status" value="1"/>
</dbReference>
<evidence type="ECO:0000256" key="6">
    <source>
        <dbReference type="ARBA" id="ARBA00023316"/>
    </source>
</evidence>
<sequence>MGWKHWAAGCIGAVIIGSGVWLYNDGTSTKSGKVEIFQGASLQQITTLLEDYGIVDNGDNFYYYLKVKMIIHEKVTGESLDYVIKQGKYDLKADRWSGLMQQLEKGPSERGQTFTVTVPEGNNVEDIADILHKENIVQRQAFLQYVQDPKVYRQLRKKYTWLPEYNADKRFQLEGYLHANTYYLGSARTVESIVDMMLQETDALYKRNADLIKKTGLTFDQVLTMASIVEKESKLDADRPKVAQVFYNRLKAGMKLQSDITAIYALGKHKVMLSHQDIAVESPFNTYVVDGLPIGPINSPSRSAIRGVLLPAGEKFTAMYFYARPNGETFYAQTFEEHKKFIQQYRNEWVQLEKKS</sequence>
<dbReference type="PANTHER" id="PTHR30518:SF2">
    <property type="entry name" value="ENDOLYTIC MUREIN TRANSGLYCOSYLASE"/>
    <property type="match status" value="1"/>
</dbReference>
<reference evidence="8 9" key="1">
    <citation type="submission" date="2015-09" db="EMBL/GenBank/DDBJ databases">
        <title>Bacillus cereus food isolates.</title>
        <authorList>
            <person name="Boekhorst J."/>
        </authorList>
    </citation>
    <scope>NUCLEOTIDE SEQUENCE [LARGE SCALE GENOMIC DNA]</scope>
    <source>
        <strain evidence="8 9">B4088</strain>
    </source>
</reference>
<evidence type="ECO:0000313" key="9">
    <source>
        <dbReference type="Proteomes" id="UP000076482"/>
    </source>
</evidence>
<dbReference type="PATRIC" id="fig|1396.535.peg.4202"/>
<dbReference type="HAMAP" id="MF_02065">
    <property type="entry name" value="MltG"/>
    <property type="match status" value="1"/>
</dbReference>
<dbReference type="AlphaFoldDB" id="A0A164QPD2"/>
<evidence type="ECO:0000313" key="8">
    <source>
        <dbReference type="EMBL" id="KZD71990.1"/>
    </source>
</evidence>
<keyword evidence="3 7" id="KW-1133">Transmembrane helix</keyword>
<dbReference type="PANTHER" id="PTHR30518">
    <property type="entry name" value="ENDOLYTIC MUREIN TRANSGLYCOSYLASE"/>
    <property type="match status" value="1"/>
</dbReference>
<dbReference type="RefSeq" id="WP_063259677.1">
    <property type="nucleotide sequence ID" value="NZ_LJKE01000015.1"/>
</dbReference>
<protein>
    <recommendedName>
        <fullName evidence="7">Endolytic murein transglycosylase</fullName>
        <ecNumber evidence="7">4.2.2.29</ecNumber>
    </recommendedName>
    <alternativeName>
        <fullName evidence="7">Peptidoglycan lytic transglycosylase</fullName>
    </alternativeName>
    <alternativeName>
        <fullName evidence="7">Peptidoglycan polymerization terminase</fullName>
    </alternativeName>
</protein>
<comment type="function">
    <text evidence="7">Functions as a peptidoglycan terminase that cleaves nascent peptidoglycan strands endolytically to terminate their elongation.</text>
</comment>
<organism evidence="8 9">
    <name type="scientific">Bacillus cereus</name>
    <dbReference type="NCBI Taxonomy" id="1396"/>
    <lineage>
        <taxon>Bacteria</taxon>
        <taxon>Bacillati</taxon>
        <taxon>Bacillota</taxon>
        <taxon>Bacilli</taxon>
        <taxon>Bacillales</taxon>
        <taxon>Bacillaceae</taxon>
        <taxon>Bacillus</taxon>
        <taxon>Bacillus cereus group</taxon>
    </lineage>
</organism>
<evidence type="ECO:0000256" key="4">
    <source>
        <dbReference type="ARBA" id="ARBA00023136"/>
    </source>
</evidence>
<evidence type="ECO:0000256" key="7">
    <source>
        <dbReference type="HAMAP-Rule" id="MF_02065"/>
    </source>
</evidence>
<comment type="caution">
    <text evidence="8">The sequence shown here is derived from an EMBL/GenBank/DDBJ whole genome shotgun (WGS) entry which is preliminary data.</text>
</comment>
<accession>A0A164QPD2</accession>
<keyword evidence="2 7" id="KW-0812">Transmembrane</keyword>
<comment type="similarity">
    <text evidence="7">Belongs to the transglycosylase MltG family.</text>
</comment>
<dbReference type="EC" id="4.2.2.29" evidence="7"/>
<keyword evidence="6 7" id="KW-0961">Cell wall biogenesis/degradation</keyword>